<sequence>MELATLESMSDRRLLLVHAHPDDEATATGATMARYAADGTTVTLVTCTSGELGEVVADDLAHLRGAPDALGEHRRGEIATALTELGDIRHHWLGGPGRWRDSGMAGLDSNHEDGVFAAADPVEVTRQMVALLRAERPHVAITYDDFGGYGHPDHIAAHRALMNALDPAADPEFAPELGAAWQVPKVYWTVLPDSFAERVREAGITEFKPNTMPDEEITAVLDGAAHHEAKLAALRHYRSQVNIDEDGFFAQVVRRPEFAVEHFLLVRGERGPGTGPHGAEQDLFAGLA</sequence>
<dbReference type="EMBL" id="BAAAYK010000038">
    <property type="protein sequence ID" value="GAA3361743.1"/>
    <property type="molecule type" value="Genomic_DNA"/>
</dbReference>
<comment type="similarity">
    <text evidence="4">Belongs to the MshB deacetylase family.</text>
</comment>
<evidence type="ECO:0000313" key="6">
    <source>
        <dbReference type="Proteomes" id="UP001500483"/>
    </source>
</evidence>
<evidence type="ECO:0000256" key="4">
    <source>
        <dbReference type="HAMAP-Rule" id="MF_01696"/>
    </source>
</evidence>
<keyword evidence="2 4" id="KW-0378">Hydrolase</keyword>
<organism evidence="5 6">
    <name type="scientific">Saccharopolyspora gregorii</name>
    <dbReference type="NCBI Taxonomy" id="33914"/>
    <lineage>
        <taxon>Bacteria</taxon>
        <taxon>Bacillati</taxon>
        <taxon>Actinomycetota</taxon>
        <taxon>Actinomycetes</taxon>
        <taxon>Pseudonocardiales</taxon>
        <taxon>Pseudonocardiaceae</taxon>
        <taxon>Saccharopolyspora</taxon>
    </lineage>
</organism>
<dbReference type="InterPro" id="IPR024078">
    <property type="entry name" value="LmbE-like_dom_sf"/>
</dbReference>
<evidence type="ECO:0000256" key="2">
    <source>
        <dbReference type="ARBA" id="ARBA00022801"/>
    </source>
</evidence>
<keyword evidence="6" id="KW-1185">Reference proteome</keyword>
<evidence type="ECO:0000313" key="5">
    <source>
        <dbReference type="EMBL" id="GAA3361743.1"/>
    </source>
</evidence>
<dbReference type="NCBIfam" id="TIGR03445">
    <property type="entry name" value="mycothiol_MshB"/>
    <property type="match status" value="1"/>
</dbReference>
<comment type="caution">
    <text evidence="5">The sequence shown here is derived from an EMBL/GenBank/DDBJ whole genome shotgun (WGS) entry which is preliminary data.</text>
</comment>
<evidence type="ECO:0000256" key="1">
    <source>
        <dbReference type="ARBA" id="ARBA00022723"/>
    </source>
</evidence>
<dbReference type="PANTHER" id="PTHR12993:SF26">
    <property type="entry name" value="1D-MYO-INOSITOL 2-ACETAMIDO-2-DEOXY-ALPHA-D-GLUCOPYRANOSIDE DEACETYLASE"/>
    <property type="match status" value="1"/>
</dbReference>
<comment type="cofactor">
    <cofactor evidence="4">
        <name>Zn(2+)</name>
        <dbReference type="ChEBI" id="CHEBI:29105"/>
    </cofactor>
    <text evidence="4">Binds 1 zinc ion per subunit.</text>
</comment>
<dbReference type="Gene3D" id="3.40.50.10320">
    <property type="entry name" value="LmbE-like"/>
    <property type="match status" value="1"/>
</dbReference>
<protein>
    <recommendedName>
        <fullName evidence="4">1D-myo-inositol 2-acetamido-2-deoxy-alpha-D-glucopyranoside deacetylase</fullName>
        <shortName evidence="4">GlcNAc-Ins deacetylase</shortName>
        <ecNumber evidence="4">3.5.1.103</ecNumber>
    </recommendedName>
    <alternativeName>
        <fullName evidence="4">N-acetyl-1-D-myo-inositol-2-amino-2-deoxy-alpha-D-glucopyranoside deacetylase</fullName>
    </alternativeName>
</protein>
<comment type="function">
    <text evidence="4">Catalyzes the deacetylation of 1D-myo-inositol 2-acetamido-2-deoxy-alpha-D-glucopyranoside (GlcNAc-Ins) in the mycothiol biosynthesis pathway.</text>
</comment>
<name>A0ABP6RW50_9PSEU</name>
<evidence type="ECO:0000256" key="3">
    <source>
        <dbReference type="ARBA" id="ARBA00022833"/>
    </source>
</evidence>
<reference evidence="6" key="1">
    <citation type="journal article" date="2019" name="Int. J. Syst. Evol. Microbiol.">
        <title>The Global Catalogue of Microorganisms (GCM) 10K type strain sequencing project: providing services to taxonomists for standard genome sequencing and annotation.</title>
        <authorList>
            <consortium name="The Broad Institute Genomics Platform"/>
            <consortium name="The Broad Institute Genome Sequencing Center for Infectious Disease"/>
            <person name="Wu L."/>
            <person name="Ma J."/>
        </authorList>
    </citation>
    <scope>NUCLEOTIDE SEQUENCE [LARGE SCALE GENOMIC DNA]</scope>
    <source>
        <strain evidence="6">JCM 9687</strain>
    </source>
</reference>
<dbReference type="HAMAP" id="MF_01696">
    <property type="entry name" value="MshB"/>
    <property type="match status" value="1"/>
</dbReference>
<dbReference type="PANTHER" id="PTHR12993">
    <property type="entry name" value="N-ACETYLGLUCOSAMINYL-PHOSPHATIDYLINOSITOL DE-N-ACETYLASE-RELATED"/>
    <property type="match status" value="1"/>
</dbReference>
<dbReference type="Proteomes" id="UP001500483">
    <property type="component" value="Unassembled WGS sequence"/>
</dbReference>
<comment type="catalytic activity">
    <reaction evidence="4">
        <text>1D-myo-inositol 2-acetamido-2-deoxy-alpha-D-glucopyranoside + H2O = 1D-myo-inositol 2-amino-2-deoxy-alpha-D-glucopyranoside + acetate</text>
        <dbReference type="Rhea" id="RHEA:26180"/>
        <dbReference type="ChEBI" id="CHEBI:15377"/>
        <dbReference type="ChEBI" id="CHEBI:30089"/>
        <dbReference type="ChEBI" id="CHEBI:52442"/>
        <dbReference type="ChEBI" id="CHEBI:58886"/>
        <dbReference type="EC" id="3.5.1.103"/>
    </reaction>
</comment>
<feature type="binding site" evidence="4">
    <location>
        <position position="154"/>
    </location>
    <ligand>
        <name>Zn(2+)</name>
        <dbReference type="ChEBI" id="CHEBI:29105"/>
    </ligand>
</feature>
<dbReference type="InterPro" id="IPR003737">
    <property type="entry name" value="GlcNAc_PI_deacetylase-related"/>
</dbReference>
<dbReference type="InterPro" id="IPR017810">
    <property type="entry name" value="Mycothiol_biosynthesis_MshB"/>
</dbReference>
<keyword evidence="1 4" id="KW-0479">Metal-binding</keyword>
<keyword evidence="3 4" id="KW-0862">Zinc</keyword>
<dbReference type="Pfam" id="PF02585">
    <property type="entry name" value="PIG-L"/>
    <property type="match status" value="1"/>
</dbReference>
<feature type="binding site" evidence="4">
    <location>
        <position position="23"/>
    </location>
    <ligand>
        <name>Zn(2+)</name>
        <dbReference type="ChEBI" id="CHEBI:29105"/>
    </ligand>
</feature>
<gene>
    <name evidence="5" type="primary">mshB_1</name>
    <name evidence="4" type="synonym">mshB</name>
    <name evidence="5" type="ORF">GCM10020366_46910</name>
</gene>
<feature type="binding site" evidence="4">
    <location>
        <position position="20"/>
    </location>
    <ligand>
        <name>Zn(2+)</name>
        <dbReference type="ChEBI" id="CHEBI:29105"/>
    </ligand>
</feature>
<accession>A0ABP6RW50</accession>
<dbReference type="EC" id="3.5.1.103" evidence="4"/>
<dbReference type="SUPFAM" id="SSF102588">
    <property type="entry name" value="LmbE-like"/>
    <property type="match status" value="1"/>
</dbReference>
<proteinExistence type="inferred from homology"/>